<dbReference type="Proteomes" id="UP000596742">
    <property type="component" value="Unassembled WGS sequence"/>
</dbReference>
<proteinExistence type="predicted"/>
<comment type="caution">
    <text evidence="2">The sequence shown here is derived from an EMBL/GenBank/DDBJ whole genome shotgun (WGS) entry which is preliminary data.</text>
</comment>
<evidence type="ECO:0000259" key="1">
    <source>
        <dbReference type="PROSITE" id="PS50948"/>
    </source>
</evidence>
<accession>A0A8B6GS87</accession>
<protein>
    <recommendedName>
        <fullName evidence="1">Apple domain-containing protein</fullName>
    </recommendedName>
</protein>
<dbReference type="Pfam" id="PF00024">
    <property type="entry name" value="PAN_1"/>
    <property type="match status" value="1"/>
</dbReference>
<reference evidence="2" key="1">
    <citation type="submission" date="2018-11" db="EMBL/GenBank/DDBJ databases">
        <authorList>
            <person name="Alioto T."/>
            <person name="Alioto T."/>
        </authorList>
    </citation>
    <scope>NUCLEOTIDE SEQUENCE</scope>
</reference>
<dbReference type="InterPro" id="IPR003609">
    <property type="entry name" value="Pan_app"/>
</dbReference>
<dbReference type="Gene3D" id="3.50.4.10">
    <property type="entry name" value="Hepatocyte Growth Factor"/>
    <property type="match status" value="1"/>
</dbReference>
<feature type="domain" description="Apple" evidence="1">
    <location>
        <begin position="57"/>
        <end position="128"/>
    </location>
</feature>
<organism evidence="2 3">
    <name type="scientific">Mytilus galloprovincialis</name>
    <name type="common">Mediterranean mussel</name>
    <dbReference type="NCBI Taxonomy" id="29158"/>
    <lineage>
        <taxon>Eukaryota</taxon>
        <taxon>Metazoa</taxon>
        <taxon>Spiralia</taxon>
        <taxon>Lophotrochozoa</taxon>
        <taxon>Mollusca</taxon>
        <taxon>Bivalvia</taxon>
        <taxon>Autobranchia</taxon>
        <taxon>Pteriomorphia</taxon>
        <taxon>Mytilida</taxon>
        <taxon>Mytiloidea</taxon>
        <taxon>Mytilidae</taxon>
        <taxon>Mytilinae</taxon>
        <taxon>Mytilus</taxon>
    </lineage>
</organism>
<feature type="non-terminal residue" evidence="2">
    <location>
        <position position="1"/>
    </location>
</feature>
<evidence type="ECO:0000313" key="2">
    <source>
        <dbReference type="EMBL" id="VDI67844.1"/>
    </source>
</evidence>
<evidence type="ECO:0000313" key="3">
    <source>
        <dbReference type="Proteomes" id="UP000596742"/>
    </source>
</evidence>
<name>A0A8B6GS87_MYTGA</name>
<dbReference type="PROSITE" id="PS50948">
    <property type="entry name" value="PAN"/>
    <property type="match status" value="1"/>
</dbReference>
<sequence length="130" mass="15205">WKFRHHGIFDSQWWSGLSLYNYKSATWKILFSSEPISNSSVDFNSTAMDMDPAMRLCMKAPTGEINHIADIMIISTDHVLECSRECMARENCTFFVYSKQEQKCGLYKDDEEHGNVIECSQDMFCYFVWV</sequence>
<dbReference type="AlphaFoldDB" id="A0A8B6GS87"/>
<keyword evidence="3" id="KW-1185">Reference proteome</keyword>
<gene>
    <name evidence="2" type="ORF">MGAL_10B042294</name>
</gene>
<dbReference type="EMBL" id="UYJE01008847">
    <property type="protein sequence ID" value="VDI67844.1"/>
    <property type="molecule type" value="Genomic_DNA"/>
</dbReference>